<evidence type="ECO:0000313" key="2">
    <source>
        <dbReference type="EMBL" id="KSU50899.1"/>
    </source>
</evidence>
<dbReference type="RefSeq" id="WP_058264930.1">
    <property type="nucleotide sequence ID" value="NZ_FMYN01000001.1"/>
</dbReference>
<dbReference type="SUPFAM" id="SSF51735">
    <property type="entry name" value="NAD(P)-binding Rossmann-fold domains"/>
    <property type="match status" value="1"/>
</dbReference>
<dbReference type="InterPro" id="IPR036291">
    <property type="entry name" value="NAD(P)-bd_dom_sf"/>
</dbReference>
<dbReference type="PANTHER" id="PTHR48079">
    <property type="entry name" value="PROTEIN YEEZ"/>
    <property type="match status" value="1"/>
</dbReference>
<dbReference type="AlphaFoldDB" id="A0A0V8GKS0"/>
<dbReference type="Proteomes" id="UP000053797">
    <property type="component" value="Unassembled WGS sequence"/>
</dbReference>
<sequence>MNLNESTILITGMTGTLGSRVARRFLEEAHEVRGLYRSKEQADQHAFKCVHAVIGELGDRDSLLAALQGIDLLIHCAAYLGDDPDLAQEANVTGVQHLADAATKARVKRIVHISTTSVYGEVVSGHFTETSPLLPSEHVYIHTKQESERLLQEYTPDSDLIILRPGSICAEEQSYWGDRQVERMKEADVITWVHPDDVVPWVHTDNLVEMIVIAAKNAQNGDTFNAIDANLPETDFRMKLITASDKPYQIPKRAAECATFSNERIKRLGYVPIRTPESTIEQLVKSF</sequence>
<evidence type="ECO:0000313" key="3">
    <source>
        <dbReference type="Proteomes" id="UP000053797"/>
    </source>
</evidence>
<protein>
    <submittedName>
        <fullName evidence="2">Epimerase</fullName>
    </submittedName>
</protein>
<feature type="domain" description="NAD-dependent epimerase/dehydratase" evidence="1">
    <location>
        <begin position="8"/>
        <end position="225"/>
    </location>
</feature>
<gene>
    <name evidence="2" type="ORF">AS033_05830</name>
</gene>
<dbReference type="GO" id="GO:0004029">
    <property type="term" value="F:aldehyde dehydrogenase (NAD+) activity"/>
    <property type="evidence" value="ECO:0007669"/>
    <property type="project" value="TreeGrafter"/>
</dbReference>
<dbReference type="Gene3D" id="3.40.50.720">
    <property type="entry name" value="NAD(P)-binding Rossmann-like Domain"/>
    <property type="match status" value="1"/>
</dbReference>
<evidence type="ECO:0000259" key="1">
    <source>
        <dbReference type="Pfam" id="PF01370"/>
    </source>
</evidence>
<name>A0A0V8GKS0_9BACL</name>
<accession>A0A0V8GKS0</accession>
<dbReference type="InterPro" id="IPR051783">
    <property type="entry name" value="NAD(P)-dependent_oxidoreduct"/>
</dbReference>
<comment type="caution">
    <text evidence="2">The sequence shown here is derived from an EMBL/GenBank/DDBJ whole genome shotgun (WGS) entry which is preliminary data.</text>
</comment>
<dbReference type="InterPro" id="IPR001509">
    <property type="entry name" value="Epimerase_deHydtase"/>
</dbReference>
<organism evidence="2 3">
    <name type="scientific">Exiguobacterium indicum</name>
    <dbReference type="NCBI Taxonomy" id="296995"/>
    <lineage>
        <taxon>Bacteria</taxon>
        <taxon>Bacillati</taxon>
        <taxon>Bacillota</taxon>
        <taxon>Bacilli</taxon>
        <taxon>Bacillales</taxon>
        <taxon>Bacillales Family XII. Incertae Sedis</taxon>
        <taxon>Exiguobacterium</taxon>
    </lineage>
</organism>
<dbReference type="PANTHER" id="PTHR48079:SF6">
    <property type="entry name" value="NAD(P)-BINDING DOMAIN-CONTAINING PROTEIN-RELATED"/>
    <property type="match status" value="1"/>
</dbReference>
<proteinExistence type="predicted"/>
<dbReference type="EMBL" id="LNQL01000001">
    <property type="protein sequence ID" value="KSU50899.1"/>
    <property type="molecule type" value="Genomic_DNA"/>
</dbReference>
<dbReference type="GO" id="GO:0005737">
    <property type="term" value="C:cytoplasm"/>
    <property type="evidence" value="ECO:0007669"/>
    <property type="project" value="TreeGrafter"/>
</dbReference>
<dbReference type="Pfam" id="PF01370">
    <property type="entry name" value="Epimerase"/>
    <property type="match status" value="1"/>
</dbReference>
<reference evidence="2 3" key="1">
    <citation type="journal article" date="2015" name="Int. J. Syst. Evol. Microbiol.">
        <title>Exiguobacterium enclense sp. nov., isolated from sediment.</title>
        <authorList>
            <person name="Dastager S.G."/>
            <person name="Mawlankar R."/>
            <person name="Sonalkar V.V."/>
            <person name="Thorat M.N."/>
            <person name="Mual P."/>
            <person name="Verma A."/>
            <person name="Krishnamurthi S."/>
            <person name="Tang S.K."/>
            <person name="Li W.J."/>
        </authorList>
    </citation>
    <scope>NUCLEOTIDE SEQUENCE [LARGE SCALE GENOMIC DNA]</scope>
    <source>
        <strain evidence="2 3">NIO-1109</strain>
    </source>
</reference>
<dbReference type="OrthoDB" id="9811743at2"/>